<dbReference type="PANTHER" id="PTHR36478">
    <property type="entry name" value="OS04G0614237 PROTEIN-RELATED"/>
    <property type="match status" value="1"/>
</dbReference>
<protein>
    <submittedName>
        <fullName evidence="2">Uncharacterized protein</fullName>
    </submittedName>
</protein>
<organism evidence="2 3">
    <name type="scientific">Eragrostis curvula</name>
    <name type="common">weeping love grass</name>
    <dbReference type="NCBI Taxonomy" id="38414"/>
    <lineage>
        <taxon>Eukaryota</taxon>
        <taxon>Viridiplantae</taxon>
        <taxon>Streptophyta</taxon>
        <taxon>Embryophyta</taxon>
        <taxon>Tracheophyta</taxon>
        <taxon>Spermatophyta</taxon>
        <taxon>Magnoliopsida</taxon>
        <taxon>Liliopsida</taxon>
        <taxon>Poales</taxon>
        <taxon>Poaceae</taxon>
        <taxon>PACMAD clade</taxon>
        <taxon>Chloridoideae</taxon>
        <taxon>Eragrostideae</taxon>
        <taxon>Eragrostidinae</taxon>
        <taxon>Eragrostis</taxon>
    </lineage>
</organism>
<evidence type="ECO:0000313" key="3">
    <source>
        <dbReference type="Proteomes" id="UP000324897"/>
    </source>
</evidence>
<sequence length="370" mass="41962">MEEVAGVKSMCGDGEVEYPCVRRFRHRRLITYLWLQGFKATHRSMLSETDAVFSVRRMQEFVLEGQWSDAYSYLCRFLPFNATFRVPFSVGAQVLHRFVAIHKTLHNAVAGREEGDSAGAEFKHYVDHSRSVPYCTFRLRSIILNVVNSRQFIRTSLDWERVRIKASTIISDLVYQTPELNDLVFVPRCTLRPLDVLPIGFGFRRRSPRNKQARRPPASAVAKIYLGKKKISLPPSSSHSQESVDARLTRLRAIDLVADILDENLKAGIRPELPRTHPVQTTGQEGIPVAQVAEITKLTSRAENRECVQQDFNPRKNRREASCSDKQDVHPKRQRSAEDSGEASLMLGAGGLAKELVNHSCVLLDDVFFV</sequence>
<accession>A0A5J9V7K9</accession>
<dbReference type="AlphaFoldDB" id="A0A5J9V7K9"/>
<dbReference type="Gramene" id="TVU31558">
    <property type="protein sequence ID" value="TVU31558"/>
    <property type="gene ID" value="EJB05_23247"/>
</dbReference>
<keyword evidence="3" id="KW-1185">Reference proteome</keyword>
<evidence type="ECO:0000313" key="2">
    <source>
        <dbReference type="EMBL" id="TVU31558.1"/>
    </source>
</evidence>
<comment type="caution">
    <text evidence="2">The sequence shown here is derived from an EMBL/GenBank/DDBJ whole genome shotgun (WGS) entry which is preliminary data.</text>
</comment>
<name>A0A5J9V7K9_9POAL</name>
<dbReference type="PANTHER" id="PTHR36478:SF10">
    <property type="entry name" value="ELYS-LIKE DOMAIN-CONTAINING PROTEIN"/>
    <property type="match status" value="1"/>
</dbReference>
<dbReference type="OrthoDB" id="592059at2759"/>
<gene>
    <name evidence="2" type="ORF">EJB05_23247</name>
</gene>
<reference evidence="2 3" key="1">
    <citation type="journal article" date="2019" name="Sci. Rep.">
        <title>A high-quality genome of Eragrostis curvula grass provides insights into Poaceae evolution and supports new strategies to enhance forage quality.</title>
        <authorList>
            <person name="Carballo J."/>
            <person name="Santos B.A.C.M."/>
            <person name="Zappacosta D."/>
            <person name="Garbus I."/>
            <person name="Selva J.P."/>
            <person name="Gallo C.A."/>
            <person name="Diaz A."/>
            <person name="Albertini E."/>
            <person name="Caccamo M."/>
            <person name="Echenique V."/>
        </authorList>
    </citation>
    <scope>NUCLEOTIDE SEQUENCE [LARGE SCALE GENOMIC DNA]</scope>
    <source>
        <strain evidence="3">cv. Victoria</strain>
        <tissue evidence="2">Leaf</tissue>
    </source>
</reference>
<feature type="region of interest" description="Disordered" evidence="1">
    <location>
        <begin position="308"/>
        <end position="341"/>
    </location>
</feature>
<dbReference type="Proteomes" id="UP000324897">
    <property type="component" value="Chromosome 1"/>
</dbReference>
<proteinExistence type="predicted"/>
<feature type="compositionally biased region" description="Basic and acidic residues" evidence="1">
    <location>
        <begin position="319"/>
        <end position="338"/>
    </location>
</feature>
<dbReference type="EMBL" id="RWGY01000011">
    <property type="protein sequence ID" value="TVU31558.1"/>
    <property type="molecule type" value="Genomic_DNA"/>
</dbReference>
<evidence type="ECO:0000256" key="1">
    <source>
        <dbReference type="SAM" id="MobiDB-lite"/>
    </source>
</evidence>